<dbReference type="EMBL" id="LR134406">
    <property type="protein sequence ID" value="VEH71383.1"/>
    <property type="molecule type" value="Genomic_DNA"/>
</dbReference>
<sequence>MIGVLVAGSTFGAVHAYAVKNTDGMELLGLLGSGSSRTLALAAGHGVVAHSRPFPAPGPGAVASVVLRSTALGGNAVPLALELLSQGWNVLVEQPIRADEIKQLAGQAMRAGVAFRVGNLYLNLPPVARCLRVMERLRLTHRVKQVRVLTSTQTLLVGAAVLRRLCGQAAPRVEARQSCNGITTCLGSTGGVGFCLQVHNEHDPADRDNGGLGLVSAEVITDAGGLVLGDAAGPLTWVPRVSMGNRDVLGMPTAEACDVPRGELLCPHEPRVFAEWIRVDWCRAVAEDIRACAADGAAGGVNRHHVGQAVADATWWTLLSREIGLPETVNGNVSPVDAAWFAALGDD</sequence>
<evidence type="ECO:0000313" key="3">
    <source>
        <dbReference type="Proteomes" id="UP000273044"/>
    </source>
</evidence>
<dbReference type="Pfam" id="PF01408">
    <property type="entry name" value="GFO_IDH_MocA"/>
    <property type="match status" value="1"/>
</dbReference>
<proteinExistence type="predicted"/>
<protein>
    <submittedName>
        <fullName evidence="2">Oxidoreductase (NAD-binding), involved in siderophore biosynthesis</fullName>
    </submittedName>
</protein>
<dbReference type="InterPro" id="IPR036291">
    <property type="entry name" value="NAD(P)-bd_dom_sf"/>
</dbReference>
<reference evidence="2 3" key="1">
    <citation type="submission" date="2018-12" db="EMBL/GenBank/DDBJ databases">
        <authorList>
            <consortium name="Pathogen Informatics"/>
        </authorList>
    </citation>
    <scope>NUCLEOTIDE SEQUENCE [LARGE SCALE GENOMIC DNA]</scope>
    <source>
        <strain evidence="2 3">NCTC12967</strain>
    </source>
</reference>
<keyword evidence="3" id="KW-1185">Reference proteome</keyword>
<accession>A0A448N1T8</accession>
<feature type="domain" description="Gfo/Idh/MocA-like oxidoreductase N-terminal" evidence="1">
    <location>
        <begin position="3"/>
        <end position="118"/>
    </location>
</feature>
<dbReference type="RefSeq" id="WP_061787657.1">
    <property type="nucleotide sequence ID" value="NZ_CAURRE010000046.1"/>
</dbReference>
<organism evidence="2 3">
    <name type="scientific">Arachnia propionica</name>
    <dbReference type="NCBI Taxonomy" id="1750"/>
    <lineage>
        <taxon>Bacteria</taxon>
        <taxon>Bacillati</taxon>
        <taxon>Actinomycetota</taxon>
        <taxon>Actinomycetes</taxon>
        <taxon>Propionibacteriales</taxon>
        <taxon>Propionibacteriaceae</taxon>
        <taxon>Arachnia</taxon>
    </lineage>
</organism>
<dbReference type="SUPFAM" id="SSF51735">
    <property type="entry name" value="NAD(P)-binding Rossmann-fold domains"/>
    <property type="match status" value="1"/>
</dbReference>
<dbReference type="Gene3D" id="3.40.50.720">
    <property type="entry name" value="NAD(P)-binding Rossmann-like Domain"/>
    <property type="match status" value="1"/>
</dbReference>
<evidence type="ECO:0000259" key="1">
    <source>
        <dbReference type="Pfam" id="PF01408"/>
    </source>
</evidence>
<dbReference type="AlphaFoldDB" id="A0A448N1T8"/>
<name>A0A448N1T8_9ACTN</name>
<dbReference type="Proteomes" id="UP000273044">
    <property type="component" value="Chromosome"/>
</dbReference>
<dbReference type="GeneID" id="64408124"/>
<dbReference type="InterPro" id="IPR000683">
    <property type="entry name" value="Gfo/Idh/MocA-like_OxRdtase_N"/>
</dbReference>
<evidence type="ECO:0000313" key="2">
    <source>
        <dbReference type="EMBL" id="VEH71383.1"/>
    </source>
</evidence>
<gene>
    <name evidence="2" type="ORF">NCTC12967_02703</name>
</gene>
<dbReference type="GO" id="GO:0000166">
    <property type="term" value="F:nucleotide binding"/>
    <property type="evidence" value="ECO:0007669"/>
    <property type="project" value="InterPro"/>
</dbReference>